<sequence length="75" mass="8578">MLEEASRLLRRSRRRSIDRHGGRLPPRQWRCCSLARCRGPTPGKNARVMGNQADMRPLSRRSALAEDGHHSGECR</sequence>
<feature type="compositionally biased region" description="Basic and acidic residues" evidence="1">
    <location>
        <begin position="63"/>
        <end position="75"/>
    </location>
</feature>
<feature type="region of interest" description="Disordered" evidence="1">
    <location>
        <begin position="41"/>
        <end position="75"/>
    </location>
</feature>
<evidence type="ECO:0000256" key="1">
    <source>
        <dbReference type="SAM" id="MobiDB-lite"/>
    </source>
</evidence>
<protein>
    <submittedName>
        <fullName evidence="2">Uncharacterized protein</fullName>
    </submittedName>
</protein>
<gene>
    <name evidence="2" type="ORF">DSL92_00545</name>
</gene>
<organism evidence="2">
    <name type="scientific">Billgrantia gudaonensis</name>
    <dbReference type="NCBI Taxonomy" id="376427"/>
    <lineage>
        <taxon>Bacteria</taxon>
        <taxon>Pseudomonadati</taxon>
        <taxon>Pseudomonadota</taxon>
        <taxon>Gammaproteobacteria</taxon>
        <taxon>Oceanospirillales</taxon>
        <taxon>Halomonadaceae</taxon>
        <taxon>Billgrantia</taxon>
    </lineage>
</organism>
<dbReference type="EMBL" id="RXHI01000001">
    <property type="protein sequence ID" value="RUA23269.1"/>
    <property type="molecule type" value="Genomic_DNA"/>
</dbReference>
<name>A0A432JKY0_9GAMM</name>
<dbReference type="AlphaFoldDB" id="A0A432JKY0"/>
<evidence type="ECO:0000313" key="2">
    <source>
        <dbReference type="EMBL" id="RUA23269.1"/>
    </source>
</evidence>
<accession>A0A432JKY0</accession>
<feature type="compositionally biased region" description="Basic residues" evidence="1">
    <location>
        <begin position="8"/>
        <end position="17"/>
    </location>
</feature>
<feature type="region of interest" description="Disordered" evidence="1">
    <location>
        <begin position="1"/>
        <end position="26"/>
    </location>
</feature>
<reference evidence="2" key="1">
    <citation type="submission" date="2018-12" db="EMBL/GenBank/DDBJ databases">
        <authorList>
            <person name="Jadhav K."/>
            <person name="Kushwaha B."/>
            <person name="Jadhav I."/>
        </authorList>
    </citation>
    <scope>NUCLEOTIDE SEQUENCE [LARGE SCALE GENOMIC DNA]</scope>
    <source>
        <strain evidence="2">SBS 10</strain>
    </source>
</reference>
<proteinExistence type="predicted"/>
<comment type="caution">
    <text evidence="2">The sequence shown here is derived from an EMBL/GenBank/DDBJ whole genome shotgun (WGS) entry which is preliminary data.</text>
</comment>